<evidence type="ECO:0000259" key="6">
    <source>
        <dbReference type="Pfam" id="PF08547"/>
    </source>
</evidence>
<dbReference type="OrthoDB" id="42561at2759"/>
<evidence type="ECO:0000256" key="2">
    <source>
        <dbReference type="ARBA" id="ARBA00007884"/>
    </source>
</evidence>
<comment type="subcellular location">
    <subcellularLocation>
        <location evidence="1">Mitochondrion</location>
    </subcellularLocation>
</comment>
<gene>
    <name evidence="7" type="ORF">G7K_3204-t1</name>
</gene>
<reference evidence="7 8" key="2">
    <citation type="journal article" date="2014" name="J. Gen. Appl. Microbiol.">
        <title>The early diverging ascomycetous budding yeast Saitoella complicata has three histone deacetylases belonging to the Clr6, Hos2, and Rpd3 lineages.</title>
        <authorList>
            <person name="Nishida H."/>
            <person name="Matsumoto T."/>
            <person name="Kondo S."/>
            <person name="Hamamoto M."/>
            <person name="Yoshikawa H."/>
        </authorList>
    </citation>
    <scope>NUCLEOTIDE SEQUENCE [LARGE SCALE GENOMIC DNA]</scope>
    <source>
        <strain evidence="7 8">NRRL Y-17804</strain>
    </source>
</reference>
<dbReference type="SUPFAM" id="SSF49785">
    <property type="entry name" value="Galactose-binding domain-like"/>
    <property type="match status" value="1"/>
</dbReference>
<sequence>MSFWKRSYDELRKYTAKAIRSNPSARDPELTFINFKTPEALNSVITGCDEDIGGFSSVNLDFEPSENAAVFHGNLSLQVPVNPSVTRSGYAAFRTKVPAKTIFGTPRFETDGYQHIALRVKGDRRKYFVNVQGDTFSQTDLWQHRLFLSTPGQWETVMIPFGDFVLTSEGKVERRQDGMPRDKVRTVGISILDRQEGPYKLHIQWIKAMGDEASGKKPEHANPLEGVKMEKPEAEVKGGKRGKDQL</sequence>
<evidence type="ECO:0000256" key="1">
    <source>
        <dbReference type="ARBA" id="ARBA00004173"/>
    </source>
</evidence>
<comment type="similarity">
    <text evidence="2">Belongs to the CIA30 family.</text>
</comment>
<comment type="caution">
    <text evidence="7">The sequence shown here is derived from an EMBL/GenBank/DDBJ whole genome shotgun (WGS) entry which is preliminary data.</text>
</comment>
<reference evidence="7 8" key="3">
    <citation type="journal article" date="2015" name="Genome Announc.">
        <title>Draft Genome Sequence of the Archiascomycetous Yeast Saitoella complicata.</title>
        <authorList>
            <person name="Yamauchi K."/>
            <person name="Kondo S."/>
            <person name="Hamamoto M."/>
            <person name="Takahashi Y."/>
            <person name="Ogura Y."/>
            <person name="Hayashi T."/>
            <person name="Nishida H."/>
        </authorList>
    </citation>
    <scope>NUCLEOTIDE SEQUENCE [LARGE SCALE GENOMIC DNA]</scope>
    <source>
        <strain evidence="7 8">NRRL Y-17804</strain>
    </source>
</reference>
<dbReference type="AlphaFoldDB" id="A0A0E9NGV6"/>
<feature type="domain" description="NADH:ubiquinone oxidoreductase intermediate-associated protein 30" evidence="6">
    <location>
        <begin position="33"/>
        <end position="203"/>
    </location>
</feature>
<dbReference type="Proteomes" id="UP000033140">
    <property type="component" value="Unassembled WGS sequence"/>
</dbReference>
<evidence type="ECO:0000256" key="5">
    <source>
        <dbReference type="SAM" id="MobiDB-lite"/>
    </source>
</evidence>
<dbReference type="PANTHER" id="PTHR13194">
    <property type="entry name" value="COMPLEX I INTERMEDIATE-ASSOCIATED PROTEIN 30"/>
    <property type="match status" value="1"/>
</dbReference>
<reference evidence="7 8" key="1">
    <citation type="journal article" date="2011" name="J. Gen. Appl. Microbiol.">
        <title>Draft genome sequencing of the enigmatic yeast Saitoella complicata.</title>
        <authorList>
            <person name="Nishida H."/>
            <person name="Hamamoto M."/>
            <person name="Sugiyama J."/>
        </authorList>
    </citation>
    <scope>NUCLEOTIDE SEQUENCE [LARGE SCALE GENOMIC DNA]</scope>
    <source>
        <strain evidence="7 8">NRRL Y-17804</strain>
    </source>
</reference>
<evidence type="ECO:0000256" key="4">
    <source>
        <dbReference type="ARBA" id="ARBA00023186"/>
    </source>
</evidence>
<evidence type="ECO:0000313" key="7">
    <source>
        <dbReference type="EMBL" id="GAO49043.1"/>
    </source>
</evidence>
<proteinExistence type="inferred from homology"/>
<dbReference type="Pfam" id="PF08547">
    <property type="entry name" value="CIA30"/>
    <property type="match status" value="1"/>
</dbReference>
<dbReference type="STRING" id="698492.A0A0E9NGV6"/>
<dbReference type="PANTHER" id="PTHR13194:SF18">
    <property type="entry name" value="COMPLEX I INTERMEDIATE-ASSOCIATED PROTEIN 30, MITOCHONDRIAL"/>
    <property type="match status" value="1"/>
</dbReference>
<evidence type="ECO:0000313" key="8">
    <source>
        <dbReference type="Proteomes" id="UP000033140"/>
    </source>
</evidence>
<dbReference type="GO" id="GO:0051082">
    <property type="term" value="F:unfolded protein binding"/>
    <property type="evidence" value="ECO:0007669"/>
    <property type="project" value="TreeGrafter"/>
</dbReference>
<accession>A0A0E9NGV6</accession>
<organism evidence="7 8">
    <name type="scientific">Saitoella complicata (strain BCRC 22490 / CBS 7301 / JCM 7358 / NBRC 10748 / NRRL Y-17804)</name>
    <dbReference type="NCBI Taxonomy" id="698492"/>
    <lineage>
        <taxon>Eukaryota</taxon>
        <taxon>Fungi</taxon>
        <taxon>Dikarya</taxon>
        <taxon>Ascomycota</taxon>
        <taxon>Taphrinomycotina</taxon>
        <taxon>Taphrinomycotina incertae sedis</taxon>
        <taxon>Saitoella</taxon>
    </lineage>
</organism>
<name>A0A0E9NGV6_SAICN</name>
<dbReference type="RefSeq" id="XP_019024102.1">
    <property type="nucleotide sequence ID" value="XM_019171827.1"/>
</dbReference>
<dbReference type="EMBL" id="BACD03000019">
    <property type="protein sequence ID" value="GAO49043.1"/>
    <property type="molecule type" value="Genomic_DNA"/>
</dbReference>
<dbReference type="GO" id="GO:0010257">
    <property type="term" value="P:NADH dehydrogenase complex assembly"/>
    <property type="evidence" value="ECO:0007669"/>
    <property type="project" value="TreeGrafter"/>
</dbReference>
<keyword evidence="4" id="KW-0143">Chaperone</keyword>
<protein>
    <recommendedName>
        <fullName evidence="6">NADH:ubiquinone oxidoreductase intermediate-associated protein 30 domain-containing protein</fullName>
    </recommendedName>
</protein>
<dbReference type="InterPro" id="IPR013857">
    <property type="entry name" value="NADH-UbQ_OxRdtase-assoc_prot30"/>
</dbReference>
<dbReference type="InterPro" id="IPR039131">
    <property type="entry name" value="NDUFAF1"/>
</dbReference>
<dbReference type="OMA" id="WIKAVAQ"/>
<keyword evidence="8" id="KW-1185">Reference proteome</keyword>
<dbReference type="GO" id="GO:0005739">
    <property type="term" value="C:mitochondrion"/>
    <property type="evidence" value="ECO:0007669"/>
    <property type="project" value="UniProtKB-SubCell"/>
</dbReference>
<evidence type="ECO:0000256" key="3">
    <source>
        <dbReference type="ARBA" id="ARBA00023128"/>
    </source>
</evidence>
<feature type="region of interest" description="Disordered" evidence="5">
    <location>
        <begin position="211"/>
        <end position="246"/>
    </location>
</feature>
<dbReference type="InterPro" id="IPR008979">
    <property type="entry name" value="Galactose-bd-like_sf"/>
</dbReference>
<dbReference type="GO" id="GO:0006120">
    <property type="term" value="P:mitochondrial electron transport, NADH to ubiquinone"/>
    <property type="evidence" value="ECO:0007669"/>
    <property type="project" value="TreeGrafter"/>
</dbReference>
<keyword evidence="3" id="KW-0496">Mitochondrion</keyword>